<evidence type="ECO:0000259" key="1">
    <source>
        <dbReference type="Pfam" id="PF03572"/>
    </source>
</evidence>
<dbReference type="EMBL" id="JAYERP010000001">
    <property type="protein sequence ID" value="MEA3569325.1"/>
    <property type="molecule type" value="Genomic_DNA"/>
</dbReference>
<dbReference type="SUPFAM" id="SSF52096">
    <property type="entry name" value="ClpP/crotonase"/>
    <property type="match status" value="1"/>
</dbReference>
<dbReference type="Proteomes" id="UP001292216">
    <property type="component" value="Unassembled WGS sequence"/>
</dbReference>
<gene>
    <name evidence="2" type="ORF">U9M73_04860</name>
</gene>
<keyword evidence="3" id="KW-1185">Reference proteome</keyword>
<dbReference type="InterPro" id="IPR005151">
    <property type="entry name" value="Tail-specific_protease"/>
</dbReference>
<organism evidence="2 3">
    <name type="scientific">Paenibacillus phoenicis</name>
    <dbReference type="NCBI Taxonomy" id="554117"/>
    <lineage>
        <taxon>Bacteria</taxon>
        <taxon>Bacillati</taxon>
        <taxon>Bacillota</taxon>
        <taxon>Bacilli</taxon>
        <taxon>Bacillales</taxon>
        <taxon>Paenibacillaceae</taxon>
        <taxon>Paenibacillus</taxon>
    </lineage>
</organism>
<evidence type="ECO:0000313" key="2">
    <source>
        <dbReference type="EMBL" id="MEA3569325.1"/>
    </source>
</evidence>
<protein>
    <submittedName>
        <fullName evidence="2">S41 family peptidase</fullName>
    </submittedName>
</protein>
<proteinExistence type="predicted"/>
<name>A0ABU5PHA2_9BACL</name>
<dbReference type="Gene3D" id="3.90.226.10">
    <property type="entry name" value="2-enoyl-CoA Hydratase, Chain A, domain 1"/>
    <property type="match status" value="1"/>
</dbReference>
<reference evidence="2 3" key="1">
    <citation type="submission" date="2023-12" db="EMBL/GenBank/DDBJ databases">
        <title>Whole genome sequencing of Paenibacillus phoenicis isolated from the Phoenix Mars Lander spacecraft assembly facility.</title>
        <authorList>
            <person name="Garcia A."/>
            <person name="Venkateswaran K."/>
        </authorList>
    </citation>
    <scope>NUCLEOTIDE SEQUENCE [LARGE SCALE GENOMIC DNA]</scope>
    <source>
        <strain evidence="2 3">3PO2SA</strain>
    </source>
</reference>
<feature type="domain" description="Tail specific protease" evidence="1">
    <location>
        <begin position="14"/>
        <end position="101"/>
    </location>
</feature>
<dbReference type="InterPro" id="IPR029045">
    <property type="entry name" value="ClpP/crotonase-like_dom_sf"/>
</dbReference>
<evidence type="ECO:0000313" key="3">
    <source>
        <dbReference type="Proteomes" id="UP001292216"/>
    </source>
</evidence>
<dbReference type="RefSeq" id="WP_323076463.1">
    <property type="nucleotide sequence ID" value="NZ_JAYERP010000001.1"/>
</dbReference>
<sequence>MVKNHGKAHASSSVNPFNGHLYLLISPKTFSAANVFAVTFKDNGLATLIGEPTGNQPSCYGDIFVFKMPHSGFQFTVSYKHFSRPDQRLTHETPLEPDIYVPTTRQDIIGGRDAQMEKLMEIITAAK</sequence>
<accession>A0ABU5PHA2</accession>
<comment type="caution">
    <text evidence="2">The sequence shown here is derived from an EMBL/GenBank/DDBJ whole genome shotgun (WGS) entry which is preliminary data.</text>
</comment>
<dbReference type="Pfam" id="PF03572">
    <property type="entry name" value="Peptidase_S41"/>
    <property type="match status" value="1"/>
</dbReference>